<name>A0A2P2PHK4_RHIMU</name>
<reference evidence="1" key="1">
    <citation type="submission" date="2018-02" db="EMBL/GenBank/DDBJ databases">
        <title>Rhizophora mucronata_Transcriptome.</title>
        <authorList>
            <person name="Meera S.P."/>
            <person name="Sreeshan A."/>
            <person name="Augustine A."/>
        </authorList>
    </citation>
    <scope>NUCLEOTIDE SEQUENCE</scope>
    <source>
        <tissue evidence="1">Leaf</tissue>
    </source>
</reference>
<protein>
    <submittedName>
        <fullName evidence="1">Uncharacterized protein</fullName>
    </submittedName>
</protein>
<dbReference type="EMBL" id="GGEC01073721">
    <property type="protein sequence ID" value="MBX54205.1"/>
    <property type="molecule type" value="Transcribed_RNA"/>
</dbReference>
<evidence type="ECO:0000313" key="1">
    <source>
        <dbReference type="EMBL" id="MBX54205.1"/>
    </source>
</evidence>
<organism evidence="1">
    <name type="scientific">Rhizophora mucronata</name>
    <name type="common">Asiatic mangrove</name>
    <dbReference type="NCBI Taxonomy" id="61149"/>
    <lineage>
        <taxon>Eukaryota</taxon>
        <taxon>Viridiplantae</taxon>
        <taxon>Streptophyta</taxon>
        <taxon>Embryophyta</taxon>
        <taxon>Tracheophyta</taxon>
        <taxon>Spermatophyta</taxon>
        <taxon>Magnoliopsida</taxon>
        <taxon>eudicotyledons</taxon>
        <taxon>Gunneridae</taxon>
        <taxon>Pentapetalae</taxon>
        <taxon>rosids</taxon>
        <taxon>fabids</taxon>
        <taxon>Malpighiales</taxon>
        <taxon>Rhizophoraceae</taxon>
        <taxon>Rhizophora</taxon>
    </lineage>
</organism>
<accession>A0A2P2PHK4</accession>
<proteinExistence type="predicted"/>
<sequence>MAQLRWLH</sequence>